<reference evidence="1 2" key="1">
    <citation type="submission" date="2008-07" db="EMBL/GenBank/DDBJ databases">
        <authorList>
            <person name="El-Sayed N."/>
            <person name="Caler E."/>
            <person name="Inman J."/>
            <person name="Amedeo P."/>
            <person name="Hass B."/>
            <person name="Wortman J."/>
        </authorList>
    </citation>
    <scope>NUCLEOTIDE SEQUENCE [LARGE SCALE GENOMIC DNA]</scope>
    <source>
        <strain evidence="2">ATCC 50983 / TXsc</strain>
    </source>
</reference>
<dbReference type="GeneID" id="9039514"/>
<dbReference type="GO" id="GO:0006897">
    <property type="term" value="P:endocytosis"/>
    <property type="evidence" value="ECO:0007669"/>
    <property type="project" value="TreeGrafter"/>
</dbReference>
<dbReference type="GO" id="GO:0006890">
    <property type="term" value="P:retrograde vesicle-mediated transport, Golgi to endoplasmic reticulum"/>
    <property type="evidence" value="ECO:0007669"/>
    <property type="project" value="TreeGrafter"/>
</dbReference>
<dbReference type="InterPro" id="IPR023299">
    <property type="entry name" value="ATPase_P-typ_cyto_dom_N"/>
</dbReference>
<sequence>MGILVKEEISGQYVYLMKGADSVMIPRVAEYDKKNAYMEEVVDDYACHGLRTLVVAMKKMTREGCEEFEAAYKDATLDVSEQREEKLAEIVDRYLETNLELVCLTGVEDMLQDDVAPVIESLRVAKIKVWMLTGDKIDTAICIAISTALKSPEQSLLRLEASHVHSAIDALADLREARNAKMEGLSDTVVVIDGTVSGSAGNGAINRTLYI</sequence>
<dbReference type="SUPFAM" id="SSF81660">
    <property type="entry name" value="Metal cation-transporting ATPase, ATP-binding domain N"/>
    <property type="match status" value="1"/>
</dbReference>
<protein>
    <submittedName>
        <fullName evidence="1">Cation-transporting ATPase, putative</fullName>
    </submittedName>
</protein>
<evidence type="ECO:0000313" key="2">
    <source>
        <dbReference type="Proteomes" id="UP000007800"/>
    </source>
</evidence>
<accession>C5K8D4</accession>
<dbReference type="Proteomes" id="UP000007800">
    <property type="component" value="Unassembled WGS sequence"/>
</dbReference>
<dbReference type="RefSeq" id="XP_002787463.1">
    <property type="nucleotide sequence ID" value="XM_002787417.1"/>
</dbReference>
<dbReference type="PANTHER" id="PTHR24092:SF5">
    <property type="entry name" value="PHOSPHOLIPID-TRANSPORTING ATPASE"/>
    <property type="match status" value="1"/>
</dbReference>
<dbReference type="EMBL" id="GG671105">
    <property type="protein sequence ID" value="EER19259.1"/>
    <property type="molecule type" value="Genomic_DNA"/>
</dbReference>
<dbReference type="SUPFAM" id="SSF56784">
    <property type="entry name" value="HAD-like"/>
    <property type="match status" value="1"/>
</dbReference>
<dbReference type="InParanoid" id="C5K8D4"/>
<name>C5K8D4_PERM5</name>
<dbReference type="InterPro" id="IPR036412">
    <property type="entry name" value="HAD-like_sf"/>
</dbReference>
<organism evidence="2">
    <name type="scientific">Perkinsus marinus (strain ATCC 50983 / TXsc)</name>
    <dbReference type="NCBI Taxonomy" id="423536"/>
    <lineage>
        <taxon>Eukaryota</taxon>
        <taxon>Sar</taxon>
        <taxon>Alveolata</taxon>
        <taxon>Perkinsozoa</taxon>
        <taxon>Perkinsea</taxon>
        <taxon>Perkinsida</taxon>
        <taxon>Perkinsidae</taxon>
        <taxon>Perkinsus</taxon>
    </lineage>
</organism>
<gene>
    <name evidence="1" type="ORF">Pmar_PMAR017805</name>
</gene>
<dbReference type="GO" id="GO:0045332">
    <property type="term" value="P:phospholipid translocation"/>
    <property type="evidence" value="ECO:0007669"/>
    <property type="project" value="TreeGrafter"/>
</dbReference>
<dbReference type="PANTHER" id="PTHR24092">
    <property type="entry name" value="PROBABLE PHOSPHOLIPID-TRANSPORTING ATPASE"/>
    <property type="match status" value="1"/>
</dbReference>
<dbReference type="Gene3D" id="3.40.50.1000">
    <property type="entry name" value="HAD superfamily/HAD-like"/>
    <property type="match status" value="1"/>
</dbReference>
<dbReference type="OrthoDB" id="377733at2759"/>
<dbReference type="InterPro" id="IPR023214">
    <property type="entry name" value="HAD_sf"/>
</dbReference>
<evidence type="ECO:0000313" key="1">
    <source>
        <dbReference type="EMBL" id="EER19259.1"/>
    </source>
</evidence>
<dbReference type="OMA" id="LNEIMIA"/>
<dbReference type="GO" id="GO:0005886">
    <property type="term" value="C:plasma membrane"/>
    <property type="evidence" value="ECO:0007669"/>
    <property type="project" value="TreeGrafter"/>
</dbReference>
<keyword evidence="2" id="KW-1185">Reference proteome</keyword>
<proteinExistence type="predicted"/>
<dbReference type="Gene3D" id="3.40.1110.10">
    <property type="entry name" value="Calcium-transporting ATPase, cytoplasmic domain N"/>
    <property type="match status" value="1"/>
</dbReference>
<dbReference type="AlphaFoldDB" id="C5K8D4"/>
<dbReference type="GO" id="GO:0000166">
    <property type="term" value="F:nucleotide binding"/>
    <property type="evidence" value="ECO:0007669"/>
    <property type="project" value="InterPro"/>
</dbReference>
<dbReference type="GO" id="GO:0005802">
    <property type="term" value="C:trans-Golgi network"/>
    <property type="evidence" value="ECO:0007669"/>
    <property type="project" value="TreeGrafter"/>
</dbReference>
<dbReference type="GO" id="GO:0140326">
    <property type="term" value="F:ATPase-coupled intramembrane lipid transporter activity"/>
    <property type="evidence" value="ECO:0007669"/>
    <property type="project" value="TreeGrafter"/>
</dbReference>
<dbReference type="GO" id="GO:0005768">
    <property type="term" value="C:endosome"/>
    <property type="evidence" value="ECO:0007669"/>
    <property type="project" value="TreeGrafter"/>
</dbReference>